<keyword evidence="3" id="KW-0378">Hydrolase</keyword>
<dbReference type="KEGG" id="vg:10327998"/>
<dbReference type="InterPro" id="IPR049430">
    <property type="entry name" value="UvsW_N_sf"/>
</dbReference>
<dbReference type="PANTHER" id="PTHR47396">
    <property type="entry name" value="TYPE I RESTRICTION ENZYME ECOKI R PROTEIN"/>
    <property type="match status" value="1"/>
</dbReference>
<gene>
    <name evidence="3" type="primary">uvsW</name>
    <name evidence="3" type="ORF">PHM2_127</name>
</gene>
<evidence type="ECO:0000259" key="1">
    <source>
        <dbReference type="PROSITE" id="PS51192"/>
    </source>
</evidence>
<dbReference type="InterPro" id="IPR027417">
    <property type="entry name" value="P-loop_NTPase"/>
</dbReference>
<dbReference type="RefSeq" id="YP_004323496.1">
    <property type="nucleotide sequence ID" value="NC_015284.1"/>
</dbReference>
<dbReference type="Pfam" id="PF00271">
    <property type="entry name" value="Helicase_C"/>
    <property type="match status" value="1"/>
</dbReference>
<dbReference type="PROSITE" id="PS51194">
    <property type="entry name" value="HELICASE_CTER"/>
    <property type="match status" value="1"/>
</dbReference>
<evidence type="ECO:0000313" key="3">
    <source>
        <dbReference type="EMBL" id="ADO99905.1"/>
    </source>
</evidence>
<dbReference type="OrthoDB" id="2008at10239"/>
<dbReference type="GO" id="GO:0005524">
    <property type="term" value="F:ATP binding"/>
    <property type="evidence" value="ECO:0007669"/>
    <property type="project" value="InterPro"/>
</dbReference>
<dbReference type="GO" id="GO:0004386">
    <property type="term" value="F:helicase activity"/>
    <property type="evidence" value="ECO:0007669"/>
    <property type="project" value="UniProtKB-KW"/>
</dbReference>
<dbReference type="PROSITE" id="PS51192">
    <property type="entry name" value="HELICASE_ATP_BIND_1"/>
    <property type="match status" value="1"/>
</dbReference>
<dbReference type="Gene3D" id="3.30.780.20">
    <property type="match status" value="1"/>
</dbReference>
<evidence type="ECO:0000259" key="2">
    <source>
        <dbReference type="PROSITE" id="PS51194"/>
    </source>
</evidence>
<dbReference type="GeneID" id="10327998"/>
<dbReference type="SMART" id="SM00487">
    <property type="entry name" value="DEXDc"/>
    <property type="match status" value="1"/>
</dbReference>
<feature type="domain" description="Helicase ATP-binding" evidence="1">
    <location>
        <begin position="137"/>
        <end position="290"/>
    </location>
</feature>
<keyword evidence="3" id="KW-0347">Helicase</keyword>
<sequence length="503" mass="58046">MRLSSPSSLKDMKSNVFIQKKNEVYLTVQCEPHVQHELADQFTFEVPAAKFMSAYKKRYWDGKIKLFSPATGEIYVGLLPYIIAFCEEKGYEVIHRDNEYYGLPSEMDEFVTPQGIGDYIETLNLPHKVRDYQYKGIYEALRHKRKLLLSPTGSGKSLMIYALTRFWTLKNLKTLIVVPTTSLVEQMYKDFKDYGWDVKTHCHRVRGGIEPATDKDVTITTWQSVYKLPRQFFEDFGAIIGDEAHLFKAKSLTSIMNKLYDCKYRVGFTGTLDGTETNRLVLEGVFGTVNKVTKTEKLIKDGHLSKFQIKVLILKHKIKPFDTYQEEMDYLVEHQQRNKFIRNLVCDLSGNTLVLFNYVERHGMPLFELINSKVGDNRNVFLVHGGIDTEDREKARQIAETTTDSIIVASYGTFSTGINIRNLHNVVFASPSKSKIRNLQSIGRVLRTSTNKTKATLYDIADDMSKGRKNNYTLNHLVERVKIYNEENFDYEFIDVPIRENNG</sequence>
<dbReference type="Proteomes" id="UP000006538">
    <property type="component" value="Segment"/>
</dbReference>
<dbReference type="InterPro" id="IPR050742">
    <property type="entry name" value="Helicase_Restrict-Modif_Enz"/>
</dbReference>
<dbReference type="GO" id="GO:0016787">
    <property type="term" value="F:hydrolase activity"/>
    <property type="evidence" value="ECO:0007669"/>
    <property type="project" value="InterPro"/>
</dbReference>
<organism evidence="3 4">
    <name type="scientific">Prochlorococcus phage P-HM2</name>
    <dbReference type="NCBI Taxonomy" id="445696"/>
    <lineage>
        <taxon>Viruses</taxon>
        <taxon>Duplodnaviria</taxon>
        <taxon>Heunggongvirae</taxon>
        <taxon>Uroviricota</taxon>
        <taxon>Caudoviricetes</taxon>
        <taxon>Eurybiavirus</taxon>
        <taxon>Eurybiavirus PHM2</taxon>
    </lineage>
</organism>
<name>E3SSX7_9CAUD</name>
<keyword evidence="3" id="KW-0067">ATP-binding</keyword>
<dbReference type="InterPro" id="IPR014001">
    <property type="entry name" value="Helicase_ATP-bd"/>
</dbReference>
<proteinExistence type="predicted"/>
<dbReference type="CDD" id="cd17926">
    <property type="entry name" value="DEXHc_RE"/>
    <property type="match status" value="1"/>
</dbReference>
<accession>E3SSX7</accession>
<keyword evidence="4" id="KW-1185">Reference proteome</keyword>
<dbReference type="GO" id="GO:0003677">
    <property type="term" value="F:DNA binding"/>
    <property type="evidence" value="ECO:0007669"/>
    <property type="project" value="InterPro"/>
</dbReference>
<dbReference type="InterPro" id="IPR001650">
    <property type="entry name" value="Helicase_C-like"/>
</dbReference>
<dbReference type="InterPro" id="IPR049409">
    <property type="entry name" value="UvsW_N"/>
</dbReference>
<dbReference type="InterPro" id="IPR006935">
    <property type="entry name" value="Helicase/UvrB_N"/>
</dbReference>
<dbReference type="EMBL" id="GU075905">
    <property type="protein sequence ID" value="ADO99905.1"/>
    <property type="molecule type" value="Genomic_DNA"/>
</dbReference>
<feature type="domain" description="Helicase C-terminal" evidence="2">
    <location>
        <begin position="340"/>
        <end position="489"/>
    </location>
</feature>
<reference evidence="3 4" key="1">
    <citation type="journal article" date="2010" name="Environ. Microbiol.">
        <title>Genomic analysis of oceanic cyanobacterial myoviruses compared with T4-like myoviruses from diverse hosts and environments.</title>
        <authorList>
            <person name="Sullivan M.B."/>
            <person name="Huang K.H."/>
            <person name="Ignacio-Espinoza J.C."/>
            <person name="Berlin A.M."/>
            <person name="Kelly L."/>
            <person name="Weigele P.R."/>
            <person name="DeFrancesco A.S."/>
            <person name="Kern S.E."/>
            <person name="Thompson L.R."/>
            <person name="Young S."/>
            <person name="Yandava C."/>
            <person name="Fu R."/>
            <person name="Krastins B."/>
            <person name="Chase M."/>
            <person name="Sarracino D."/>
            <person name="Osburne M.S."/>
            <person name="Henn M.R."/>
            <person name="Chisholm S.W."/>
        </authorList>
    </citation>
    <scope>NUCLEOTIDE SEQUENCE [LARGE SCALE GENOMIC DNA]</scope>
    <source>
        <strain evidence="3">M4-259</strain>
    </source>
</reference>
<dbReference type="Pfam" id="PF04851">
    <property type="entry name" value="ResIII"/>
    <property type="match status" value="1"/>
</dbReference>
<protein>
    <submittedName>
        <fullName evidence="3">RNA-DNA + DNA-DNA helicase</fullName>
    </submittedName>
</protein>
<dbReference type="SMART" id="SM00490">
    <property type="entry name" value="HELICc"/>
    <property type="match status" value="1"/>
</dbReference>
<keyword evidence="3" id="KW-0547">Nucleotide-binding</keyword>
<dbReference type="PANTHER" id="PTHR47396:SF1">
    <property type="entry name" value="ATP-DEPENDENT HELICASE IRC3-RELATED"/>
    <property type="match status" value="1"/>
</dbReference>
<dbReference type="SUPFAM" id="SSF52540">
    <property type="entry name" value="P-loop containing nucleoside triphosphate hydrolases"/>
    <property type="match status" value="2"/>
</dbReference>
<dbReference type="Pfam" id="PF21241">
    <property type="entry name" value="UvsW_N"/>
    <property type="match status" value="1"/>
</dbReference>
<evidence type="ECO:0000313" key="4">
    <source>
        <dbReference type="Proteomes" id="UP000006538"/>
    </source>
</evidence>
<dbReference type="Gene3D" id="3.40.50.300">
    <property type="entry name" value="P-loop containing nucleotide triphosphate hydrolases"/>
    <property type="match status" value="2"/>
</dbReference>